<dbReference type="PANTHER" id="PTHR13697:SF8">
    <property type="entry name" value="ATP-DEPENDENT 6-PHOSPHOFRUCTOKINASE 2"/>
    <property type="match status" value="1"/>
</dbReference>
<evidence type="ECO:0000313" key="12">
    <source>
        <dbReference type="Proteomes" id="UP000270094"/>
    </source>
</evidence>
<evidence type="ECO:0000313" key="11">
    <source>
        <dbReference type="EMBL" id="VDM71765.1"/>
    </source>
</evidence>
<evidence type="ECO:0000256" key="8">
    <source>
        <dbReference type="ARBA" id="ARBA00023152"/>
    </source>
</evidence>
<dbReference type="UniPathway" id="UPA00109">
    <property type="reaction ID" value="UER00182"/>
</dbReference>
<dbReference type="GO" id="GO:0042802">
    <property type="term" value="F:identical protein binding"/>
    <property type="evidence" value="ECO:0007669"/>
    <property type="project" value="TreeGrafter"/>
</dbReference>
<evidence type="ECO:0000256" key="2">
    <source>
        <dbReference type="ARBA" id="ARBA00004679"/>
    </source>
</evidence>
<dbReference type="GO" id="GO:0046872">
    <property type="term" value="F:metal ion binding"/>
    <property type="evidence" value="ECO:0007669"/>
    <property type="project" value="UniProtKB-KW"/>
</dbReference>
<dbReference type="GO" id="GO:0048029">
    <property type="term" value="F:monosaccharide binding"/>
    <property type="evidence" value="ECO:0007669"/>
    <property type="project" value="TreeGrafter"/>
</dbReference>
<comment type="cofactor">
    <cofactor evidence="1">
        <name>Mg(2+)</name>
        <dbReference type="ChEBI" id="CHEBI:18420"/>
    </cofactor>
</comment>
<dbReference type="GO" id="GO:0070095">
    <property type="term" value="F:fructose-6-phosphate binding"/>
    <property type="evidence" value="ECO:0007669"/>
    <property type="project" value="TreeGrafter"/>
</dbReference>
<evidence type="ECO:0000256" key="6">
    <source>
        <dbReference type="ARBA" id="ARBA00022777"/>
    </source>
</evidence>
<keyword evidence="6" id="KW-0418">Kinase</keyword>
<sequence length="159" mass="17485">MARVVKCVDDLASTADSLQRTFVVEVMSKDCGSLALTAAIALEADFVFIPEVPPTQEWPKVMCSHLQRKRKAGSRLHIILVSEGATDSDKKPITVDMIKKIVEENLKYDVRVSRLGHLQRGGRPSFLDRLLGCRMGAEAINALLRSEPASPQVLCLKGN</sequence>
<keyword evidence="7" id="KW-0460">Magnesium</keyword>
<dbReference type="AlphaFoldDB" id="A0A3P7KLQ3"/>
<keyword evidence="3" id="KW-0963">Cytoplasm</keyword>
<dbReference type="InterPro" id="IPR035966">
    <property type="entry name" value="PKF_sf"/>
</dbReference>
<evidence type="ECO:0000256" key="1">
    <source>
        <dbReference type="ARBA" id="ARBA00001946"/>
    </source>
</evidence>
<dbReference type="GO" id="GO:0006002">
    <property type="term" value="P:fructose 6-phosphate metabolic process"/>
    <property type="evidence" value="ECO:0007669"/>
    <property type="project" value="InterPro"/>
</dbReference>
<evidence type="ECO:0000259" key="10">
    <source>
        <dbReference type="Pfam" id="PF00365"/>
    </source>
</evidence>
<dbReference type="Proteomes" id="UP000270094">
    <property type="component" value="Unassembled WGS sequence"/>
</dbReference>
<dbReference type="GO" id="GO:0016208">
    <property type="term" value="F:AMP binding"/>
    <property type="evidence" value="ECO:0007669"/>
    <property type="project" value="TreeGrafter"/>
</dbReference>
<dbReference type="Pfam" id="PF00365">
    <property type="entry name" value="PFK"/>
    <property type="match status" value="1"/>
</dbReference>
<accession>A0A3P7KLQ3</accession>
<keyword evidence="12" id="KW-1185">Reference proteome</keyword>
<evidence type="ECO:0000256" key="5">
    <source>
        <dbReference type="ARBA" id="ARBA00022723"/>
    </source>
</evidence>
<dbReference type="InterPro" id="IPR015912">
    <property type="entry name" value="Phosphofructokinase_CS"/>
</dbReference>
<proteinExistence type="predicted"/>
<evidence type="ECO:0000256" key="4">
    <source>
        <dbReference type="ARBA" id="ARBA00022679"/>
    </source>
</evidence>
<dbReference type="PRINTS" id="PR00476">
    <property type="entry name" value="PHFRCTKINASE"/>
</dbReference>
<keyword evidence="8" id="KW-0324">Glycolysis</keyword>
<dbReference type="PANTHER" id="PTHR13697">
    <property type="entry name" value="PHOSPHOFRUCTOKINASE"/>
    <property type="match status" value="1"/>
</dbReference>
<comment type="catalytic activity">
    <reaction evidence="9">
        <text>beta-D-fructose 6-phosphate + ATP = beta-D-fructose 1,6-bisphosphate + ADP + H(+)</text>
        <dbReference type="Rhea" id="RHEA:16109"/>
        <dbReference type="ChEBI" id="CHEBI:15378"/>
        <dbReference type="ChEBI" id="CHEBI:30616"/>
        <dbReference type="ChEBI" id="CHEBI:32966"/>
        <dbReference type="ChEBI" id="CHEBI:57634"/>
        <dbReference type="ChEBI" id="CHEBI:456216"/>
        <dbReference type="EC" id="2.7.1.11"/>
    </reaction>
</comment>
<evidence type="ECO:0000256" key="3">
    <source>
        <dbReference type="ARBA" id="ARBA00022490"/>
    </source>
</evidence>
<dbReference type="InterPro" id="IPR000023">
    <property type="entry name" value="Phosphofructokinase_dom"/>
</dbReference>
<keyword evidence="4" id="KW-0808">Transferase</keyword>
<dbReference type="GO" id="GO:0003872">
    <property type="term" value="F:6-phosphofructokinase activity"/>
    <property type="evidence" value="ECO:0007669"/>
    <property type="project" value="UniProtKB-EC"/>
</dbReference>
<feature type="domain" description="Phosphofructokinase" evidence="10">
    <location>
        <begin position="2"/>
        <end position="143"/>
    </location>
</feature>
<reference evidence="11 12" key="1">
    <citation type="submission" date="2018-11" db="EMBL/GenBank/DDBJ databases">
        <authorList>
            <consortium name="Pathogen Informatics"/>
        </authorList>
    </citation>
    <scope>NUCLEOTIDE SEQUENCE [LARGE SCALE GENOMIC DNA]</scope>
</reference>
<protein>
    <recommendedName>
        <fullName evidence="10">Phosphofructokinase domain-containing protein</fullName>
    </recommendedName>
</protein>
<dbReference type="GO" id="GO:0030388">
    <property type="term" value="P:fructose 1,6-bisphosphate metabolic process"/>
    <property type="evidence" value="ECO:0007669"/>
    <property type="project" value="TreeGrafter"/>
</dbReference>
<dbReference type="PROSITE" id="PS00433">
    <property type="entry name" value="PHOSPHOFRUCTOKINASE"/>
    <property type="match status" value="1"/>
</dbReference>
<dbReference type="SUPFAM" id="SSF53784">
    <property type="entry name" value="Phosphofructokinase"/>
    <property type="match status" value="1"/>
</dbReference>
<keyword evidence="5" id="KW-0479">Metal-binding</keyword>
<dbReference type="InterPro" id="IPR022953">
    <property type="entry name" value="ATP_PFK"/>
</dbReference>
<dbReference type="GO" id="GO:0061621">
    <property type="term" value="P:canonical glycolysis"/>
    <property type="evidence" value="ECO:0007669"/>
    <property type="project" value="TreeGrafter"/>
</dbReference>
<dbReference type="GO" id="GO:0005945">
    <property type="term" value="C:6-phosphofructokinase complex"/>
    <property type="evidence" value="ECO:0007669"/>
    <property type="project" value="TreeGrafter"/>
</dbReference>
<dbReference type="EMBL" id="UYYB01021945">
    <property type="protein sequence ID" value="VDM71765.1"/>
    <property type="molecule type" value="Genomic_DNA"/>
</dbReference>
<evidence type="ECO:0000256" key="7">
    <source>
        <dbReference type="ARBA" id="ARBA00022842"/>
    </source>
</evidence>
<dbReference type="GO" id="GO:0005524">
    <property type="term" value="F:ATP binding"/>
    <property type="evidence" value="ECO:0007669"/>
    <property type="project" value="TreeGrafter"/>
</dbReference>
<dbReference type="OrthoDB" id="5844936at2759"/>
<dbReference type="Gene3D" id="3.40.50.460">
    <property type="entry name" value="Phosphofructokinase domain"/>
    <property type="match status" value="1"/>
</dbReference>
<organism evidence="11 12">
    <name type="scientific">Strongylus vulgaris</name>
    <name type="common">Blood worm</name>
    <dbReference type="NCBI Taxonomy" id="40348"/>
    <lineage>
        <taxon>Eukaryota</taxon>
        <taxon>Metazoa</taxon>
        <taxon>Ecdysozoa</taxon>
        <taxon>Nematoda</taxon>
        <taxon>Chromadorea</taxon>
        <taxon>Rhabditida</taxon>
        <taxon>Rhabditina</taxon>
        <taxon>Rhabditomorpha</taxon>
        <taxon>Strongyloidea</taxon>
        <taxon>Strongylidae</taxon>
        <taxon>Strongylus</taxon>
    </lineage>
</organism>
<comment type="pathway">
    <text evidence="2">Carbohydrate degradation; glycolysis; D-glyceraldehyde 3-phosphate and glycerone phosphate from D-glucose: step 3/4.</text>
</comment>
<evidence type="ECO:0000256" key="9">
    <source>
        <dbReference type="ARBA" id="ARBA00048070"/>
    </source>
</evidence>
<gene>
    <name evidence="11" type="ORF">SVUK_LOCUS6763</name>
</gene>
<name>A0A3P7KLQ3_STRVU</name>